<keyword evidence="1" id="KW-1133">Transmembrane helix</keyword>
<dbReference type="AlphaFoldDB" id="A0A4R9JY43"/>
<dbReference type="EMBL" id="RQGD01000039">
    <property type="protein sequence ID" value="TGL57081.1"/>
    <property type="molecule type" value="Genomic_DNA"/>
</dbReference>
<evidence type="ECO:0000313" key="3">
    <source>
        <dbReference type="Proteomes" id="UP000297693"/>
    </source>
</evidence>
<sequence length="138" mass="15727">MDFLLYSYYLLFSIILLTPFLLFHFKFQENRSTFGSDSNESLMPLKQKKSNTLDSLKDLRSDFHSGKISEEEFQSISIPYLNELDSIEAQLTVLKTRAIPQTLEPVKISGDWKCSNCGSLIQVPKAKFCPECGSSRMA</sequence>
<keyword evidence="1" id="KW-0472">Membrane</keyword>
<accession>A0A4R9JY43</accession>
<keyword evidence="1" id="KW-0812">Transmembrane</keyword>
<comment type="caution">
    <text evidence="2">The sequence shown here is derived from an EMBL/GenBank/DDBJ whole genome shotgun (WGS) entry which is preliminary data.</text>
</comment>
<dbReference type="Proteomes" id="UP000297693">
    <property type="component" value="Unassembled WGS sequence"/>
</dbReference>
<organism evidence="2 3">
    <name type="scientific">Leptospira ognonensis</name>
    <dbReference type="NCBI Taxonomy" id="2484945"/>
    <lineage>
        <taxon>Bacteria</taxon>
        <taxon>Pseudomonadati</taxon>
        <taxon>Spirochaetota</taxon>
        <taxon>Spirochaetia</taxon>
        <taxon>Leptospirales</taxon>
        <taxon>Leptospiraceae</taxon>
        <taxon>Leptospira</taxon>
    </lineage>
</organism>
<dbReference type="RefSeq" id="WP_135624709.1">
    <property type="nucleotide sequence ID" value="NZ_RQGD01000039.1"/>
</dbReference>
<evidence type="ECO:0000313" key="2">
    <source>
        <dbReference type="EMBL" id="TGL57081.1"/>
    </source>
</evidence>
<dbReference type="OrthoDB" id="330460at2"/>
<protein>
    <submittedName>
        <fullName evidence="2">Zinc ribbon domain-containing protein</fullName>
    </submittedName>
</protein>
<proteinExistence type="predicted"/>
<name>A0A4R9JY43_9LEPT</name>
<keyword evidence="3" id="KW-1185">Reference proteome</keyword>
<feature type="transmembrane region" description="Helical" evidence="1">
    <location>
        <begin position="6"/>
        <end position="25"/>
    </location>
</feature>
<evidence type="ECO:0000256" key="1">
    <source>
        <dbReference type="SAM" id="Phobius"/>
    </source>
</evidence>
<reference evidence="2" key="1">
    <citation type="journal article" date="2019" name="PLoS Negl. Trop. Dis.">
        <title>Revisiting the worldwide diversity of Leptospira species in the environment.</title>
        <authorList>
            <person name="Vincent A.T."/>
            <person name="Schiettekatte O."/>
            <person name="Bourhy P."/>
            <person name="Veyrier F.J."/>
            <person name="Picardeau M."/>
        </authorList>
    </citation>
    <scope>NUCLEOTIDE SEQUENCE [LARGE SCALE GENOMIC DNA]</scope>
    <source>
        <strain evidence="2">201702476</strain>
    </source>
</reference>
<gene>
    <name evidence="2" type="ORF">EHQ58_14910</name>
</gene>